<sequence>MTNLETYNRLFIRDLRVKEEDLSGLKYRGTRSWDSLGHMDLVADLEEAFDIHISTSDVMNISSYEKGKEVLLKYGVVM</sequence>
<dbReference type="RefSeq" id="WP_024836525.1">
    <property type="nucleotide sequence ID" value="NZ_CP113524.1"/>
</dbReference>
<protein>
    <submittedName>
        <fullName evidence="1">Acyl carrier protein</fullName>
    </submittedName>
</protein>
<reference evidence="1" key="1">
    <citation type="submission" date="2022-11" db="EMBL/GenBank/DDBJ databases">
        <title>Lacrimispora xylanolytica sy1, complete genome.</title>
        <authorList>
            <person name="Choi S."/>
        </authorList>
    </citation>
    <scope>NUCLEOTIDE SEQUENCE</scope>
    <source>
        <strain evidence="1">Sy1</strain>
    </source>
</reference>
<dbReference type="Gene3D" id="1.10.1200.10">
    <property type="entry name" value="ACP-like"/>
    <property type="match status" value="1"/>
</dbReference>
<organism evidence="1 2">
    <name type="scientific">Lacrimispora xylanolytica</name>
    <dbReference type="NCBI Taxonomy" id="29375"/>
    <lineage>
        <taxon>Bacteria</taxon>
        <taxon>Bacillati</taxon>
        <taxon>Bacillota</taxon>
        <taxon>Clostridia</taxon>
        <taxon>Lachnospirales</taxon>
        <taxon>Lachnospiraceae</taxon>
        <taxon>Lacrimispora</taxon>
    </lineage>
</organism>
<gene>
    <name evidence="1" type="ORF">OW255_07550</name>
</gene>
<dbReference type="EMBL" id="CP113524">
    <property type="protein sequence ID" value="WAJ25356.1"/>
    <property type="molecule type" value="Genomic_DNA"/>
</dbReference>
<evidence type="ECO:0000313" key="2">
    <source>
        <dbReference type="Proteomes" id="UP001163115"/>
    </source>
</evidence>
<keyword evidence="2" id="KW-1185">Reference proteome</keyword>
<evidence type="ECO:0000313" key="1">
    <source>
        <dbReference type="EMBL" id="WAJ25356.1"/>
    </source>
</evidence>
<dbReference type="SUPFAM" id="SSF47336">
    <property type="entry name" value="ACP-like"/>
    <property type="match status" value="1"/>
</dbReference>
<proteinExistence type="predicted"/>
<dbReference type="InterPro" id="IPR036736">
    <property type="entry name" value="ACP-like_sf"/>
</dbReference>
<dbReference type="Proteomes" id="UP001163115">
    <property type="component" value="Chromosome"/>
</dbReference>
<accession>A0ABY7AIP7</accession>
<name>A0ABY7AIP7_9FIRM</name>